<evidence type="ECO:0000256" key="1">
    <source>
        <dbReference type="ARBA" id="ARBA00023125"/>
    </source>
</evidence>
<evidence type="ECO:0000313" key="3">
    <source>
        <dbReference type="EMBL" id="EIC27897.1"/>
    </source>
</evidence>
<keyword evidence="1" id="KW-0238">DNA-binding</keyword>
<dbReference type="GO" id="GO:0003677">
    <property type="term" value="F:DNA binding"/>
    <property type="evidence" value="ECO:0007669"/>
    <property type="project" value="UniProtKB-KW"/>
</dbReference>
<gene>
    <name evidence="3" type="ORF">Metal_0026</name>
</gene>
<dbReference type="HOGENOM" id="CLU_955204_0_0_6"/>
<dbReference type="PANTHER" id="PTHR46558">
    <property type="entry name" value="TRACRIPTIONAL REGULATORY PROTEIN-RELATED-RELATED"/>
    <property type="match status" value="1"/>
</dbReference>
<dbReference type="Proteomes" id="UP000005090">
    <property type="component" value="Chromosome"/>
</dbReference>
<dbReference type="PROSITE" id="PS50943">
    <property type="entry name" value="HTH_CROC1"/>
    <property type="match status" value="1"/>
</dbReference>
<evidence type="ECO:0000313" key="4">
    <source>
        <dbReference type="Proteomes" id="UP000005090"/>
    </source>
</evidence>
<dbReference type="Gene3D" id="1.10.260.40">
    <property type="entry name" value="lambda repressor-like DNA-binding domains"/>
    <property type="match status" value="1"/>
</dbReference>
<sequence>MALKLKQYRIQAGLTQAKLAKAVGVSQPNYQRWESGASSIPEDKLNKLAEVLQIGADALLGRHLPIEAGFYDESVGEDLNYYGEVAVYFHSGGKPLLLSISDGAFSRLHQDLQRSLAFVTVESLSNQTVIIRTQAIADLYFSSEAYDDYGLEHGHYEDFIQLQMPDARDWEIVEALCCDDENGLNEFAPEDVRRVSERIMITDDQYGKLVADGLIKSEELESEKDKNQKETDRIFDLAMKLTYQLSSGQRRSVDAVGAEALFEAFYPLVDFDGELDNDLIRLPIAGWHRIVFINKNALDYVMLPTHRFDQGRMEMDAEMLDELE</sequence>
<dbReference type="RefSeq" id="WP_005368402.1">
    <property type="nucleotide sequence ID" value="NZ_CM001475.1"/>
</dbReference>
<dbReference type="SUPFAM" id="SSF47413">
    <property type="entry name" value="lambda repressor-like DNA-binding domains"/>
    <property type="match status" value="1"/>
</dbReference>
<dbReference type="Pfam" id="PF01381">
    <property type="entry name" value="HTH_3"/>
    <property type="match status" value="1"/>
</dbReference>
<evidence type="ECO:0000259" key="2">
    <source>
        <dbReference type="PROSITE" id="PS50943"/>
    </source>
</evidence>
<dbReference type="InterPro" id="IPR010982">
    <property type="entry name" value="Lambda_DNA-bd_dom_sf"/>
</dbReference>
<organism evidence="3 4">
    <name type="scientific">Methylomicrobium album BG8</name>
    <dbReference type="NCBI Taxonomy" id="686340"/>
    <lineage>
        <taxon>Bacteria</taxon>
        <taxon>Pseudomonadati</taxon>
        <taxon>Pseudomonadota</taxon>
        <taxon>Gammaproteobacteria</taxon>
        <taxon>Methylococcales</taxon>
        <taxon>Methylococcaceae</taxon>
        <taxon>Methylomicrobium</taxon>
    </lineage>
</organism>
<protein>
    <submittedName>
        <fullName evidence="3">Putative transcriptional regulator</fullName>
    </submittedName>
</protein>
<dbReference type="EMBL" id="CM001475">
    <property type="protein sequence ID" value="EIC27897.1"/>
    <property type="molecule type" value="Genomic_DNA"/>
</dbReference>
<dbReference type="InterPro" id="IPR001387">
    <property type="entry name" value="Cro/C1-type_HTH"/>
</dbReference>
<proteinExistence type="predicted"/>
<dbReference type="CDD" id="cd00093">
    <property type="entry name" value="HTH_XRE"/>
    <property type="match status" value="1"/>
</dbReference>
<keyword evidence="4" id="KW-1185">Reference proteome</keyword>
<name>H8GJ80_METAL</name>
<dbReference type="PANTHER" id="PTHR46558:SF11">
    <property type="entry name" value="HTH-TYPE TRANSCRIPTIONAL REGULATOR XRE"/>
    <property type="match status" value="1"/>
</dbReference>
<accession>H8GJ80</accession>
<dbReference type="SMART" id="SM00530">
    <property type="entry name" value="HTH_XRE"/>
    <property type="match status" value="1"/>
</dbReference>
<dbReference type="AlphaFoldDB" id="H8GJ80"/>
<feature type="domain" description="HTH cro/C1-type" evidence="2">
    <location>
        <begin position="5"/>
        <end position="59"/>
    </location>
</feature>
<reference evidence="3 4" key="1">
    <citation type="journal article" date="2013" name="Genome Announc.">
        <title>Genome Sequence of the Obligate Gammaproteobacterial Methanotroph Methylomicrobium album Strain BG8.</title>
        <authorList>
            <person name="Kits K.D."/>
            <person name="Kalyuzhnaya M.G."/>
            <person name="Klotz M.G."/>
            <person name="Jetten M.S."/>
            <person name="Op den Camp H.J."/>
            <person name="Vuilleumier S."/>
            <person name="Bringel F."/>
            <person name="Dispirito A.A."/>
            <person name="Murrell J.C."/>
            <person name="Bruce D."/>
            <person name="Cheng J.F."/>
            <person name="Copeland A."/>
            <person name="Goodwin L."/>
            <person name="Hauser L."/>
            <person name="Lajus A."/>
            <person name="Land M.L."/>
            <person name="Lapidus A."/>
            <person name="Lucas S."/>
            <person name="Medigue C."/>
            <person name="Pitluck S."/>
            <person name="Woyke T."/>
            <person name="Zeytun A."/>
            <person name="Stein L.Y."/>
        </authorList>
    </citation>
    <scope>NUCLEOTIDE SEQUENCE [LARGE SCALE GENOMIC DNA]</scope>
    <source>
        <strain evidence="3 4">BG8</strain>
    </source>
</reference>